<keyword evidence="3" id="KW-1185">Reference proteome</keyword>
<reference evidence="2" key="1">
    <citation type="submission" date="2022-01" db="UniProtKB">
        <authorList>
            <consortium name="EnsemblMetazoa"/>
        </authorList>
    </citation>
    <scope>IDENTIFICATION</scope>
</reference>
<dbReference type="InterPro" id="IPR026172">
    <property type="entry name" value="GSAP_fam"/>
</dbReference>
<evidence type="ECO:0000313" key="2">
    <source>
        <dbReference type="EnsemblMetazoa" id="XP_014250543.1"/>
    </source>
</evidence>
<dbReference type="PANTHER" id="PTHR13630">
    <property type="entry name" value="GAMMA-SECRETASE-ACTIVATING PROTEIN"/>
    <property type="match status" value="1"/>
</dbReference>
<name>A0A8I6RT81_CIMLE</name>
<dbReference type="AlphaFoldDB" id="A0A8I6RT81"/>
<proteinExistence type="predicted"/>
<organism evidence="2 3">
    <name type="scientific">Cimex lectularius</name>
    <name type="common">Bed bug</name>
    <name type="synonym">Acanthia lectularia</name>
    <dbReference type="NCBI Taxonomy" id="79782"/>
    <lineage>
        <taxon>Eukaryota</taxon>
        <taxon>Metazoa</taxon>
        <taxon>Ecdysozoa</taxon>
        <taxon>Arthropoda</taxon>
        <taxon>Hexapoda</taxon>
        <taxon>Insecta</taxon>
        <taxon>Pterygota</taxon>
        <taxon>Neoptera</taxon>
        <taxon>Paraneoptera</taxon>
        <taxon>Hemiptera</taxon>
        <taxon>Heteroptera</taxon>
        <taxon>Panheteroptera</taxon>
        <taxon>Cimicomorpha</taxon>
        <taxon>Cimicidae</taxon>
        <taxon>Cimex</taxon>
    </lineage>
</organism>
<dbReference type="OrthoDB" id="9997853at2759"/>
<protein>
    <recommendedName>
        <fullName evidence="1">Gamma-secretase-activating protein C-terminal domain-containing protein</fullName>
    </recommendedName>
</protein>
<dbReference type="GeneID" id="106667231"/>
<dbReference type="RefSeq" id="XP_014250543.1">
    <property type="nucleotide sequence ID" value="XM_014395057.2"/>
</dbReference>
<dbReference type="PANTHER" id="PTHR13630:SF1">
    <property type="entry name" value="GAMMA-SECRETASE-ACTIVATING PROTEIN"/>
    <property type="match status" value="1"/>
</dbReference>
<evidence type="ECO:0000259" key="1">
    <source>
        <dbReference type="Pfam" id="PF14959"/>
    </source>
</evidence>
<dbReference type="OMA" id="CANQSRN"/>
<evidence type="ECO:0000313" key="3">
    <source>
        <dbReference type="Proteomes" id="UP000494040"/>
    </source>
</evidence>
<dbReference type="InterPro" id="IPR028010">
    <property type="entry name" value="GSAP_C_dom"/>
</dbReference>
<dbReference type="CTD" id="35200"/>
<dbReference type="KEGG" id="clec:106667231"/>
<dbReference type="GO" id="GO:0005802">
    <property type="term" value="C:trans-Golgi network"/>
    <property type="evidence" value="ECO:0007669"/>
    <property type="project" value="TreeGrafter"/>
</dbReference>
<sequence length="888" mass="100794">MTKLLFKSDFNVKFNQALPEEHKNLYEYGYDWKLLGQEQDNAIVISWITCLKGSLDYIHTFIGVYSTLLNTIEVLLKCDVGENIIQATTNPQRTIIVYSTKTMISDVECFYKLHIASSDNSTARCENLEIESPHQIMAQFLYRSKQSADLDRFLVFVHHDCISLYRLTYFQPTGPSTSNTKHIRSELAETVVKAFSWAQWDATYQSLFYIHYRKSSVRVEGDSNEQNTQSPTLSAFQFNDSTPHETVLNIPLNLPPPVLEIEASSNTYDDIPIPLRVHDCALDVTVLCDDRGVVCICHHYLYQPVSAPKVNENLSEITTVHLAYSVTLLHHGLVIHCTLPGIPWAQASDLKPIFALHKDDYLLVYMPGLFVHLLDLGPCHEPCCHILLSHEIPNNEHWLCLKDYENGITLVNVQSLHTFNLAICNKLLLETYFDPNSGLANKLSIIHYFLVHRYDFDIIGELLNNITDDCLNNTAQEIFHEILIGGAYASVCKNLPSDGVKMMRFLPLTTVNKFASMEVKLDGRALSLTQEALWNPSVMLLSPRQRLCQFRIDLWTKLWDLIAETAGISRFKPTMVADKLMVSLICYQPEALSRCSTPLSPGSSLSVNTTLAEMTSVGNYRVKPVLPFYEVEKCTASKQEHVISVNLRELSIHLVKLGLDNPLQVHVVATRYAAAQLEMSRFLCSLVTSAVGVSIQHVKGFQLINDLPLLKRKMLFFVLERYSLAVDFMAYPLPQGFSSFFTYLAYRSMNFDKFFQYIQANALQLQIDVMKIILPDLGDSKEGVRKKLKLLLLLPRSRARRLLNQWAHPMSLMIRAREHAMNILSGLETRTHRHKTNLTTGPSAHTFHSSDIYSPLDTFLDLLTAKASLAELDFNLLVEATMAPIEDC</sequence>
<feature type="domain" description="Gamma-secretase-activating protein C-terminal" evidence="1">
    <location>
        <begin position="677"/>
        <end position="788"/>
    </location>
</feature>
<accession>A0A8I6RT81</accession>
<dbReference type="GO" id="GO:1902004">
    <property type="term" value="P:positive regulation of amyloid-beta formation"/>
    <property type="evidence" value="ECO:0007669"/>
    <property type="project" value="TreeGrafter"/>
</dbReference>
<dbReference type="Proteomes" id="UP000494040">
    <property type="component" value="Unassembled WGS sequence"/>
</dbReference>
<dbReference type="EnsemblMetazoa" id="XM_014395057.2">
    <property type="protein sequence ID" value="XP_014250543.1"/>
    <property type="gene ID" value="LOC106667231"/>
</dbReference>
<dbReference type="Pfam" id="PF14959">
    <property type="entry name" value="GSAP-16"/>
    <property type="match status" value="1"/>
</dbReference>